<dbReference type="SUPFAM" id="SSF56003">
    <property type="entry name" value="Molybdenum cofactor-binding domain"/>
    <property type="match status" value="1"/>
</dbReference>
<evidence type="ECO:0000313" key="5">
    <source>
        <dbReference type="Proteomes" id="UP001501455"/>
    </source>
</evidence>
<dbReference type="Gene3D" id="3.30.365.10">
    <property type="entry name" value="Aldehyde oxidase/xanthine dehydrogenase, molybdopterin binding domain"/>
    <property type="match status" value="4"/>
</dbReference>
<keyword evidence="2" id="KW-0560">Oxidoreductase</keyword>
<dbReference type="RefSeq" id="WP_093769179.1">
    <property type="nucleotide sequence ID" value="NZ_BAAAXF010000082.1"/>
</dbReference>
<feature type="domain" description="Aldehyde oxidase/xanthine dehydrogenase a/b hammerhead" evidence="3">
    <location>
        <begin position="28"/>
        <end position="140"/>
    </location>
</feature>
<proteinExistence type="predicted"/>
<gene>
    <name evidence="4" type="ORF">GCM10019016_122690</name>
</gene>
<dbReference type="SUPFAM" id="SSF54665">
    <property type="entry name" value="CO dehydrogenase molybdoprotein N-domain-like"/>
    <property type="match status" value="1"/>
</dbReference>
<sequence>MTVAPQRPAAPGLIGTAHTRVEGRDKVTGAARYGGDIPFAGLAHGVLVLSTVARGRIRSVGTGPVLAMPGVLTVLHHGNAPRLNSEYVGMLGVPPDPTAVVFQHDRVPHAGWPVALVVAETPEQARAAADALVVRYEEEPHDVALSADRPDAYAADGHMPGTTEKGDLEAELAASAHVVDAEYTTPEEHHAMMEPHVATAWWDGGRLDVVDSNQGITWVADELARMFSLDASAVRVRSEHVGGGFGSKGVRAPQVAAAMAAAELGRPVRVSLTRRQMFSVTGYRSPTVQRVRLGARPDGRLRALEHTSLNQTSTVYEFVEPGAGVARTMYDATAHRTENRVVRLDVPSPTWMRAPGEAPGSFALECALDELAEKCGVDPIELRLRNEPETGPVSGLPFAGRNVAACFREGARRFGWDARDPRPGVRRDGRWLVGTGTAAASFPAGTLPSTAAVTAEADGTFTVRISASDIGTGARTALTLIAADALRVPSERIHVRIGDSDFGPSGIAAGSMGTRSWGWAVAAAAEELREHLVPGVALPPEGITVRSDTTQAIAALAARERHTWGAQFAEVAVDVTTGEVRVRRMLGVFAAGRIVNPLTARNQLVGGMTWGISMALHEEAVRDPASGALYGADLAGYHVATHADVPLEVEALWVDDHDPDDPVGIKGIGEVGIVGAAAAVANAVWHATGVRHRGLPIRPDRVLRAGGPDA</sequence>
<evidence type="ECO:0000256" key="2">
    <source>
        <dbReference type="ARBA" id="ARBA00023002"/>
    </source>
</evidence>
<keyword evidence="5" id="KW-1185">Reference proteome</keyword>
<dbReference type="InterPro" id="IPR037165">
    <property type="entry name" value="AldOxase/xan_DH_Mopterin-bd_sf"/>
</dbReference>
<protein>
    <submittedName>
        <fullName evidence="4">Xanthine dehydrogenase family protein molybdopterin-binding subunit</fullName>
    </submittedName>
</protein>
<dbReference type="InterPro" id="IPR000674">
    <property type="entry name" value="Ald_Oxase/Xan_DH_a/b"/>
</dbReference>
<dbReference type="PANTHER" id="PTHR11908:SF132">
    <property type="entry name" value="ALDEHYDE OXIDASE 1-RELATED"/>
    <property type="match status" value="1"/>
</dbReference>
<dbReference type="Pfam" id="PF20256">
    <property type="entry name" value="MoCoBD_2"/>
    <property type="match status" value="1"/>
</dbReference>
<dbReference type="InterPro" id="IPR036856">
    <property type="entry name" value="Ald_Oxase/Xan_DH_a/b_sf"/>
</dbReference>
<evidence type="ECO:0000313" key="4">
    <source>
        <dbReference type="EMBL" id="GAA3505156.1"/>
    </source>
</evidence>
<keyword evidence="1" id="KW-0500">Molybdenum</keyword>
<evidence type="ECO:0000256" key="1">
    <source>
        <dbReference type="ARBA" id="ARBA00022505"/>
    </source>
</evidence>
<dbReference type="Proteomes" id="UP001501455">
    <property type="component" value="Unassembled WGS sequence"/>
</dbReference>
<dbReference type="Pfam" id="PF02738">
    <property type="entry name" value="MoCoBD_1"/>
    <property type="match status" value="1"/>
</dbReference>
<accession>A0ABP6UFC3</accession>
<comment type="caution">
    <text evidence="4">The sequence shown here is derived from an EMBL/GenBank/DDBJ whole genome shotgun (WGS) entry which is preliminary data.</text>
</comment>
<dbReference type="InterPro" id="IPR008274">
    <property type="entry name" value="AldOxase/xan_DH_MoCoBD1"/>
</dbReference>
<reference evidence="5" key="1">
    <citation type="journal article" date="2019" name="Int. J. Syst. Evol. Microbiol.">
        <title>The Global Catalogue of Microorganisms (GCM) 10K type strain sequencing project: providing services to taxonomists for standard genome sequencing and annotation.</title>
        <authorList>
            <consortium name="The Broad Institute Genomics Platform"/>
            <consortium name="The Broad Institute Genome Sequencing Center for Infectious Disease"/>
            <person name="Wu L."/>
            <person name="Ma J."/>
        </authorList>
    </citation>
    <scope>NUCLEOTIDE SEQUENCE [LARGE SCALE GENOMIC DNA]</scope>
    <source>
        <strain evidence="5">JCM 4816</strain>
    </source>
</reference>
<dbReference type="Gene3D" id="3.90.1170.50">
    <property type="entry name" value="Aldehyde oxidase/xanthine dehydrogenase, a/b hammerhead"/>
    <property type="match status" value="1"/>
</dbReference>
<organism evidence="4 5">
    <name type="scientific">Streptomyces prasinosporus</name>
    <dbReference type="NCBI Taxonomy" id="68256"/>
    <lineage>
        <taxon>Bacteria</taxon>
        <taxon>Bacillati</taxon>
        <taxon>Actinomycetota</taxon>
        <taxon>Actinomycetes</taxon>
        <taxon>Kitasatosporales</taxon>
        <taxon>Streptomycetaceae</taxon>
        <taxon>Streptomyces</taxon>
        <taxon>Streptomyces albogriseolus group</taxon>
    </lineage>
</organism>
<evidence type="ECO:0000259" key="3">
    <source>
        <dbReference type="SMART" id="SM01008"/>
    </source>
</evidence>
<dbReference type="InterPro" id="IPR016208">
    <property type="entry name" value="Ald_Oxase/xanthine_DH-like"/>
</dbReference>
<name>A0ABP6UFC3_9ACTN</name>
<dbReference type="Pfam" id="PF01315">
    <property type="entry name" value="Ald_Xan_dh_C"/>
    <property type="match status" value="1"/>
</dbReference>
<dbReference type="SMART" id="SM01008">
    <property type="entry name" value="Ald_Xan_dh_C"/>
    <property type="match status" value="1"/>
</dbReference>
<dbReference type="PANTHER" id="PTHR11908">
    <property type="entry name" value="XANTHINE DEHYDROGENASE"/>
    <property type="match status" value="1"/>
</dbReference>
<dbReference type="InterPro" id="IPR046867">
    <property type="entry name" value="AldOxase/xan_DH_MoCoBD2"/>
</dbReference>
<dbReference type="EMBL" id="BAAAXF010000082">
    <property type="protein sequence ID" value="GAA3505156.1"/>
    <property type="molecule type" value="Genomic_DNA"/>
</dbReference>